<organism evidence="3 4">
    <name type="scientific">Inquilinus limosus MP06</name>
    <dbReference type="NCBI Taxonomy" id="1398085"/>
    <lineage>
        <taxon>Bacteria</taxon>
        <taxon>Pseudomonadati</taxon>
        <taxon>Pseudomonadota</taxon>
        <taxon>Alphaproteobacteria</taxon>
        <taxon>Rhodospirillales</taxon>
        <taxon>Rhodospirillaceae</taxon>
        <taxon>Inquilinus</taxon>
    </lineage>
</organism>
<reference evidence="3 4" key="1">
    <citation type="submission" date="2014-01" db="EMBL/GenBank/DDBJ databases">
        <title>Genome sequence determination for a cystic fibrosis isolate, Inquilinus limosus.</title>
        <authorList>
            <person name="Pino M."/>
            <person name="Di Conza J."/>
            <person name="Gutkind G."/>
        </authorList>
    </citation>
    <scope>NUCLEOTIDE SEQUENCE [LARGE SCALE GENOMIC DNA]</scope>
    <source>
        <strain evidence="3 4">MP06</strain>
    </source>
</reference>
<sequence length="85" mass="8731">QQAGQAPAAGSAPPPLPGSEAYHVAIDGKQSGPFPAAQLQGLVRDGRLTRDSLVWTQGMANWSKAGEVSALATLFTDQPPPLPPS</sequence>
<comment type="caution">
    <text evidence="3">The sequence shown here is derived from an EMBL/GenBank/DDBJ whole genome shotgun (WGS) entry which is preliminary data.</text>
</comment>
<feature type="non-terminal residue" evidence="3">
    <location>
        <position position="1"/>
    </location>
</feature>
<dbReference type="EMBL" id="JANX01000373">
    <property type="protein sequence ID" value="KGM32118.1"/>
    <property type="molecule type" value="Genomic_DNA"/>
</dbReference>
<dbReference type="Pfam" id="PF14237">
    <property type="entry name" value="GYF_2"/>
    <property type="match status" value="1"/>
</dbReference>
<dbReference type="RefSeq" id="WP_152613504.1">
    <property type="nucleotide sequence ID" value="NZ_JANX01000373.1"/>
</dbReference>
<feature type="domain" description="GYF" evidence="2">
    <location>
        <begin position="22"/>
        <end position="71"/>
    </location>
</feature>
<dbReference type="InterPro" id="IPR025640">
    <property type="entry name" value="GYF_2"/>
</dbReference>
<accession>A0A0A0D2J8</accession>
<protein>
    <submittedName>
        <fullName evidence="3">Antifreeze protein</fullName>
    </submittedName>
</protein>
<evidence type="ECO:0000256" key="1">
    <source>
        <dbReference type="SAM" id="MobiDB-lite"/>
    </source>
</evidence>
<dbReference type="AlphaFoldDB" id="A0A0A0D2J8"/>
<name>A0A0A0D2J8_9PROT</name>
<dbReference type="Proteomes" id="UP000029995">
    <property type="component" value="Unassembled WGS sequence"/>
</dbReference>
<dbReference type="OrthoDB" id="9812349at2"/>
<feature type="region of interest" description="Disordered" evidence="1">
    <location>
        <begin position="1"/>
        <end position="22"/>
    </location>
</feature>
<evidence type="ECO:0000259" key="2">
    <source>
        <dbReference type="Pfam" id="PF14237"/>
    </source>
</evidence>
<gene>
    <name evidence="3" type="ORF">P409_23275</name>
</gene>
<evidence type="ECO:0000313" key="4">
    <source>
        <dbReference type="Proteomes" id="UP000029995"/>
    </source>
</evidence>
<proteinExistence type="predicted"/>
<evidence type="ECO:0000313" key="3">
    <source>
        <dbReference type="EMBL" id="KGM32118.1"/>
    </source>
</evidence>
<feature type="compositionally biased region" description="Low complexity" evidence="1">
    <location>
        <begin position="1"/>
        <end position="11"/>
    </location>
</feature>